<accession>A0A9Q8QQ15</accession>
<gene>
    <name evidence="10" type="ORF">JDV02_009583</name>
</gene>
<evidence type="ECO:0000256" key="1">
    <source>
        <dbReference type="ARBA" id="ARBA00001947"/>
    </source>
</evidence>
<dbReference type="InterPro" id="IPR046450">
    <property type="entry name" value="PA_dom_sf"/>
</dbReference>
<dbReference type="PANTHER" id="PTHR12147:SF26">
    <property type="entry name" value="PEPTIDASE M28 DOMAIN-CONTAINING PROTEIN"/>
    <property type="match status" value="1"/>
</dbReference>
<dbReference type="AlphaFoldDB" id="A0A9Q8QQ15"/>
<dbReference type="SUPFAM" id="SSF53187">
    <property type="entry name" value="Zn-dependent exopeptidases"/>
    <property type="match status" value="1"/>
</dbReference>
<dbReference type="Pfam" id="PF02225">
    <property type="entry name" value="PA"/>
    <property type="match status" value="1"/>
</dbReference>
<evidence type="ECO:0000256" key="6">
    <source>
        <dbReference type="ARBA" id="ARBA00022833"/>
    </source>
</evidence>
<dbReference type="Proteomes" id="UP000829364">
    <property type="component" value="Chromosome 10"/>
</dbReference>
<dbReference type="Pfam" id="PF04389">
    <property type="entry name" value="Peptidase_M28"/>
    <property type="match status" value="1"/>
</dbReference>
<evidence type="ECO:0000256" key="2">
    <source>
        <dbReference type="ARBA" id="ARBA00005634"/>
    </source>
</evidence>
<protein>
    <recommendedName>
        <fullName evidence="7">Peptide hydrolase</fullName>
        <ecNumber evidence="7">3.4.-.-</ecNumber>
    </recommendedName>
</protein>
<evidence type="ECO:0000256" key="4">
    <source>
        <dbReference type="ARBA" id="ARBA00022723"/>
    </source>
</evidence>
<evidence type="ECO:0000313" key="11">
    <source>
        <dbReference type="Proteomes" id="UP000829364"/>
    </source>
</evidence>
<proteinExistence type="inferred from homology"/>
<dbReference type="InterPro" id="IPR003137">
    <property type="entry name" value="PA_domain"/>
</dbReference>
<reference evidence="10" key="1">
    <citation type="submission" date="2021-11" db="EMBL/GenBank/DDBJ databases">
        <title>Purpureocillium_takamizusanense_genome.</title>
        <authorList>
            <person name="Nguyen N.-H."/>
        </authorList>
    </citation>
    <scope>NUCLEOTIDE SEQUENCE</scope>
    <source>
        <strain evidence="10">PT3</strain>
    </source>
</reference>
<dbReference type="EMBL" id="CP086363">
    <property type="protein sequence ID" value="UNI23785.1"/>
    <property type="molecule type" value="Genomic_DNA"/>
</dbReference>
<evidence type="ECO:0000256" key="3">
    <source>
        <dbReference type="ARBA" id="ARBA00022670"/>
    </source>
</evidence>
<dbReference type="GO" id="GO:0008235">
    <property type="term" value="F:metalloexopeptidase activity"/>
    <property type="evidence" value="ECO:0007669"/>
    <property type="project" value="InterPro"/>
</dbReference>
<evidence type="ECO:0000256" key="5">
    <source>
        <dbReference type="ARBA" id="ARBA00022801"/>
    </source>
</evidence>
<dbReference type="GeneID" id="72071528"/>
<feature type="domain" description="PA" evidence="8">
    <location>
        <begin position="146"/>
        <end position="230"/>
    </location>
</feature>
<keyword evidence="5 7" id="KW-0378">Hydrolase</keyword>
<dbReference type="GO" id="GO:0046872">
    <property type="term" value="F:metal ion binding"/>
    <property type="evidence" value="ECO:0007669"/>
    <property type="project" value="UniProtKB-KW"/>
</dbReference>
<keyword evidence="11" id="KW-1185">Reference proteome</keyword>
<evidence type="ECO:0000259" key="8">
    <source>
        <dbReference type="Pfam" id="PF02225"/>
    </source>
</evidence>
<keyword evidence="4 7" id="KW-0479">Metal-binding</keyword>
<comment type="cofactor">
    <cofactor evidence="1">
        <name>Zn(2+)</name>
        <dbReference type="ChEBI" id="CHEBI:29105"/>
    </cofactor>
</comment>
<sequence>MLVQAVYVVAAHVACLSRATTTAQDKVKNKWTLEKPEQMLDMKFREAKTTVRMLSKAAVAHGGNRAFGTAGFNASMQAVLGQLEQYSKSVKVHIQQFSHLFEETRQIKFNTADVSDDTLVSLRYNTATPPEGIYARLIDASLNDTSRTFCSQRQWDRTKINATDKIVLMERGGCPLAKKLRLATENGARAVIFYHNTFQQIPTEDAVTSEEHIGKMVPAGITTRENGHRLSNAFKERRLVRVNFTVDAVVEKRNSWNVIAQTKEGNPRKVIMVGANLDSFPGSEGLNDNASGAGVVMQVLDCFAHHRNFTNAMRFAWWGAGKKGSAGSRHYLSELSDWEARNIAFYFNYERLASQTPNYTVHGNNEADINGAKELIKHLRSQEISPQFTTLTAESDYTGFTKRGIPCSGISGGPPGNPDELHVLREDSLRRCDWKKLRTAAKSAVYVAAKLALTTDEIPRPEDYE</sequence>
<dbReference type="SUPFAM" id="SSF52025">
    <property type="entry name" value="PA domain"/>
    <property type="match status" value="1"/>
</dbReference>
<keyword evidence="3 7" id="KW-0645">Protease</keyword>
<dbReference type="EC" id="3.4.-.-" evidence="7"/>
<dbReference type="OrthoDB" id="2214at2759"/>
<dbReference type="Gene3D" id="3.50.30.30">
    <property type="match status" value="1"/>
</dbReference>
<organism evidence="10 11">
    <name type="scientific">Purpureocillium takamizusanense</name>
    <dbReference type="NCBI Taxonomy" id="2060973"/>
    <lineage>
        <taxon>Eukaryota</taxon>
        <taxon>Fungi</taxon>
        <taxon>Dikarya</taxon>
        <taxon>Ascomycota</taxon>
        <taxon>Pezizomycotina</taxon>
        <taxon>Sordariomycetes</taxon>
        <taxon>Hypocreomycetidae</taxon>
        <taxon>Hypocreales</taxon>
        <taxon>Ophiocordycipitaceae</taxon>
        <taxon>Purpureocillium</taxon>
    </lineage>
</organism>
<dbReference type="PANTHER" id="PTHR12147">
    <property type="entry name" value="METALLOPEPTIDASE M28 FAMILY MEMBER"/>
    <property type="match status" value="1"/>
</dbReference>
<evidence type="ECO:0000259" key="9">
    <source>
        <dbReference type="Pfam" id="PF04389"/>
    </source>
</evidence>
<dbReference type="InterPro" id="IPR045175">
    <property type="entry name" value="M28_fam"/>
</dbReference>
<name>A0A9Q8QQ15_9HYPO</name>
<dbReference type="KEGG" id="ptkz:JDV02_009583"/>
<evidence type="ECO:0000313" key="10">
    <source>
        <dbReference type="EMBL" id="UNI23785.1"/>
    </source>
</evidence>
<dbReference type="Gene3D" id="3.40.630.10">
    <property type="entry name" value="Zn peptidases"/>
    <property type="match status" value="1"/>
</dbReference>
<dbReference type="InterPro" id="IPR007484">
    <property type="entry name" value="Peptidase_M28"/>
</dbReference>
<comment type="similarity">
    <text evidence="2">Belongs to the peptidase M28 family. M28B subfamily.</text>
</comment>
<dbReference type="RefSeq" id="XP_047847266.1">
    <property type="nucleotide sequence ID" value="XM_047991255.1"/>
</dbReference>
<keyword evidence="6 7" id="KW-0862">Zinc</keyword>
<dbReference type="GO" id="GO:0006508">
    <property type="term" value="P:proteolysis"/>
    <property type="evidence" value="ECO:0007669"/>
    <property type="project" value="UniProtKB-KW"/>
</dbReference>
<feature type="domain" description="Peptidase M28" evidence="9">
    <location>
        <begin position="257"/>
        <end position="446"/>
    </location>
</feature>
<evidence type="ECO:0000256" key="7">
    <source>
        <dbReference type="RuleBase" id="RU361240"/>
    </source>
</evidence>